<reference evidence="6 7" key="1">
    <citation type="submission" date="2016-10" db="EMBL/GenBank/DDBJ databases">
        <title>Genome sequence of Planktotalea frisia SH6-1.</title>
        <authorList>
            <person name="Poehlein A."/>
            <person name="Bakenhus I."/>
            <person name="Voget S."/>
            <person name="Brinkhoff T."/>
            <person name="Simon M."/>
        </authorList>
    </citation>
    <scope>NUCLEOTIDE SEQUENCE [LARGE SCALE GENOMIC DNA]</scope>
    <source>
        <strain evidence="6 7">SH6-1</strain>
    </source>
</reference>
<evidence type="ECO:0000256" key="3">
    <source>
        <dbReference type="SAM" id="MobiDB-lite"/>
    </source>
</evidence>
<protein>
    <submittedName>
        <fullName evidence="6">Transaldolase/EF-hand domain-containing protein</fullName>
    </submittedName>
</protein>
<feature type="chain" id="PRO_5009887218" evidence="4">
    <location>
        <begin position="27"/>
        <end position="163"/>
    </location>
</feature>
<feature type="compositionally biased region" description="Basic residues" evidence="3">
    <location>
        <begin position="87"/>
        <end position="100"/>
    </location>
</feature>
<keyword evidence="1" id="KW-0479">Metal-binding</keyword>
<dbReference type="RefSeq" id="WP_245812419.1">
    <property type="nucleotide sequence ID" value="NZ_JABBAN010000125.1"/>
</dbReference>
<name>A0A1L9NTB5_9RHOB</name>
<feature type="signal peptide" evidence="4">
    <location>
        <begin position="1"/>
        <end position="26"/>
    </location>
</feature>
<dbReference type="PANTHER" id="PTHR10827:SF98">
    <property type="entry name" value="45 KDA CALCIUM-BINDING PROTEIN"/>
    <property type="match status" value="1"/>
</dbReference>
<organism evidence="6 7">
    <name type="scientific">Planktotalea frisia</name>
    <dbReference type="NCBI Taxonomy" id="696762"/>
    <lineage>
        <taxon>Bacteria</taxon>
        <taxon>Pseudomonadati</taxon>
        <taxon>Pseudomonadota</taxon>
        <taxon>Alphaproteobacteria</taxon>
        <taxon>Rhodobacterales</taxon>
        <taxon>Paracoccaceae</taxon>
        <taxon>Planktotalea</taxon>
    </lineage>
</organism>
<accession>A0A1L9NTB5</accession>
<dbReference type="Gene3D" id="1.10.238.10">
    <property type="entry name" value="EF-hand"/>
    <property type="match status" value="2"/>
</dbReference>
<dbReference type="Pfam" id="PF13202">
    <property type="entry name" value="EF-hand_5"/>
    <property type="match status" value="2"/>
</dbReference>
<feature type="domain" description="EF-hand" evidence="5">
    <location>
        <begin position="120"/>
        <end position="155"/>
    </location>
</feature>
<sequence length="163" mass="17787">MTTISHMTARIALTGLVIATGFAAYAATDGEGKGGKMRHERPAFSALDTDGNGELTREEMAAHERVRFDQMDANGDGQLSADELGKMGKKRAEKRAAKMMKRVDANDDGMISFEEMSSGKMGKRQTKMFDRIDADGNGSLSEEEFAKLGEHRGGKHKRQKSGE</sequence>
<keyword evidence="4" id="KW-0732">Signal</keyword>
<proteinExistence type="predicted"/>
<dbReference type="AlphaFoldDB" id="A0A1L9NTB5"/>
<evidence type="ECO:0000313" key="7">
    <source>
        <dbReference type="Proteomes" id="UP000184514"/>
    </source>
</evidence>
<dbReference type="SMART" id="SM00054">
    <property type="entry name" value="EFh"/>
    <property type="match status" value="3"/>
</dbReference>
<feature type="region of interest" description="Disordered" evidence="3">
    <location>
        <begin position="70"/>
        <end position="163"/>
    </location>
</feature>
<evidence type="ECO:0000256" key="1">
    <source>
        <dbReference type="ARBA" id="ARBA00022723"/>
    </source>
</evidence>
<dbReference type="PROSITE" id="PS00018">
    <property type="entry name" value="EF_HAND_1"/>
    <property type="match status" value="2"/>
</dbReference>
<dbReference type="InterPro" id="IPR018247">
    <property type="entry name" value="EF_Hand_1_Ca_BS"/>
</dbReference>
<dbReference type="GO" id="GO:0005509">
    <property type="term" value="F:calcium ion binding"/>
    <property type="evidence" value="ECO:0007669"/>
    <property type="project" value="InterPro"/>
</dbReference>
<evidence type="ECO:0000256" key="4">
    <source>
        <dbReference type="SAM" id="SignalP"/>
    </source>
</evidence>
<feature type="domain" description="EF-hand" evidence="5">
    <location>
        <begin position="59"/>
        <end position="94"/>
    </location>
</feature>
<dbReference type="InterPro" id="IPR011992">
    <property type="entry name" value="EF-hand-dom_pair"/>
</dbReference>
<gene>
    <name evidence="6" type="ORF">PFRI_32380</name>
</gene>
<dbReference type="SUPFAM" id="SSF47473">
    <property type="entry name" value="EF-hand"/>
    <property type="match status" value="1"/>
</dbReference>
<keyword evidence="2" id="KW-0677">Repeat</keyword>
<dbReference type="STRING" id="696762.PFRI_32380"/>
<dbReference type="PROSITE" id="PS50222">
    <property type="entry name" value="EF_HAND_2"/>
    <property type="match status" value="2"/>
</dbReference>
<dbReference type="Pfam" id="PF13499">
    <property type="entry name" value="EF-hand_7"/>
    <property type="match status" value="1"/>
</dbReference>
<dbReference type="InterPro" id="IPR002048">
    <property type="entry name" value="EF_hand_dom"/>
</dbReference>
<evidence type="ECO:0000313" key="6">
    <source>
        <dbReference type="EMBL" id="OJI92556.1"/>
    </source>
</evidence>
<keyword evidence="7" id="KW-1185">Reference proteome</keyword>
<evidence type="ECO:0000259" key="5">
    <source>
        <dbReference type="PROSITE" id="PS50222"/>
    </source>
</evidence>
<comment type="caution">
    <text evidence="6">The sequence shown here is derived from an EMBL/GenBank/DDBJ whole genome shotgun (WGS) entry which is preliminary data.</text>
</comment>
<feature type="compositionally biased region" description="Basic residues" evidence="3">
    <location>
        <begin position="153"/>
        <end position="163"/>
    </location>
</feature>
<dbReference type="EMBL" id="MLCB01000176">
    <property type="protein sequence ID" value="OJI92556.1"/>
    <property type="molecule type" value="Genomic_DNA"/>
</dbReference>
<evidence type="ECO:0000256" key="2">
    <source>
        <dbReference type="ARBA" id="ARBA00022737"/>
    </source>
</evidence>
<dbReference type="Proteomes" id="UP000184514">
    <property type="component" value="Unassembled WGS sequence"/>
</dbReference>
<dbReference type="PANTHER" id="PTHR10827">
    <property type="entry name" value="RETICULOCALBIN"/>
    <property type="match status" value="1"/>
</dbReference>